<dbReference type="AlphaFoldDB" id="A0A0P6X7D8"/>
<sequence length="230" mass="24809">MSRYKKIIASALLLTTLAIVLTACGGGKAEPTLDANQVYTQAAETVQVQLTQTAAAMPTATQTSTPEPTLTPTVTEAVPTMALPGETTPQAGLPGTTQATTAPQQNLPDKATWVSNSPEDGTIKRPGEKFDLVWIMENTGTTTWTTSYQYRYYAGDRVHENVNSYFLPKEVKPGETVELRVDALAPDTPGSKYTLWVLTNAEGTNFGRMDFTWTVEGATLTPTATPEEDD</sequence>
<name>A0A0P6X7D8_9CHLR</name>
<feature type="chain" id="PRO_5006132887" description="Nbr1 FW domain-containing protein" evidence="1">
    <location>
        <begin position="30"/>
        <end position="230"/>
    </location>
</feature>
<keyword evidence="4" id="KW-1185">Reference proteome</keyword>
<dbReference type="InterPro" id="IPR013783">
    <property type="entry name" value="Ig-like_fold"/>
</dbReference>
<gene>
    <name evidence="3" type="ORF">ADN00_08215</name>
</gene>
<dbReference type="EMBL" id="LGCL01000021">
    <property type="protein sequence ID" value="KPL77856.1"/>
    <property type="molecule type" value="Genomic_DNA"/>
</dbReference>
<evidence type="ECO:0000313" key="3">
    <source>
        <dbReference type="EMBL" id="KPL77856.1"/>
    </source>
</evidence>
<keyword evidence="1" id="KW-0732">Signal</keyword>
<dbReference type="STRING" id="1134406.ADN00_08215"/>
<feature type="signal peptide" evidence="1">
    <location>
        <begin position="1"/>
        <end position="29"/>
    </location>
</feature>
<dbReference type="Gene3D" id="2.60.40.10">
    <property type="entry name" value="Immunoglobulins"/>
    <property type="match status" value="1"/>
</dbReference>
<feature type="domain" description="Nbr1 FW" evidence="2">
    <location>
        <begin position="119"/>
        <end position="208"/>
    </location>
</feature>
<proteinExistence type="predicted"/>
<dbReference type="PROSITE" id="PS51257">
    <property type="entry name" value="PROKAR_LIPOPROTEIN"/>
    <property type="match status" value="1"/>
</dbReference>
<evidence type="ECO:0000313" key="4">
    <source>
        <dbReference type="Proteomes" id="UP000050417"/>
    </source>
</evidence>
<dbReference type="PANTHER" id="PTHR20930:SF0">
    <property type="entry name" value="PROTEIN ILRUN"/>
    <property type="match status" value="1"/>
</dbReference>
<reference evidence="3 4" key="1">
    <citation type="submission" date="2015-07" db="EMBL/GenBank/DDBJ databases">
        <title>Genome sequence of Ornatilinea apprima DSM 23815.</title>
        <authorList>
            <person name="Hemp J."/>
            <person name="Ward L.M."/>
            <person name="Pace L.A."/>
            <person name="Fischer W.W."/>
        </authorList>
    </citation>
    <scope>NUCLEOTIDE SEQUENCE [LARGE SCALE GENOMIC DNA]</scope>
    <source>
        <strain evidence="3 4">P3M-1</strain>
    </source>
</reference>
<dbReference type="InterPro" id="IPR032350">
    <property type="entry name" value="Nbr1_FW"/>
</dbReference>
<dbReference type="OrthoDB" id="166916at2"/>
<dbReference type="PANTHER" id="PTHR20930">
    <property type="entry name" value="OVARIAN CARCINOMA ANTIGEN CA125-RELATED"/>
    <property type="match status" value="1"/>
</dbReference>
<dbReference type="RefSeq" id="WP_075062505.1">
    <property type="nucleotide sequence ID" value="NZ_LGCL01000021.1"/>
</dbReference>
<dbReference type="Proteomes" id="UP000050417">
    <property type="component" value="Unassembled WGS sequence"/>
</dbReference>
<protein>
    <recommendedName>
        <fullName evidence="2">Nbr1 FW domain-containing protein</fullName>
    </recommendedName>
</protein>
<dbReference type="Pfam" id="PF16158">
    <property type="entry name" value="N_BRCA1_IG"/>
    <property type="match status" value="1"/>
</dbReference>
<comment type="caution">
    <text evidence="3">The sequence shown here is derived from an EMBL/GenBank/DDBJ whole genome shotgun (WGS) entry which is preliminary data.</text>
</comment>
<organism evidence="3 4">
    <name type="scientific">Ornatilinea apprima</name>
    <dbReference type="NCBI Taxonomy" id="1134406"/>
    <lineage>
        <taxon>Bacteria</taxon>
        <taxon>Bacillati</taxon>
        <taxon>Chloroflexota</taxon>
        <taxon>Anaerolineae</taxon>
        <taxon>Anaerolineales</taxon>
        <taxon>Anaerolineaceae</taxon>
        <taxon>Ornatilinea</taxon>
    </lineage>
</organism>
<evidence type="ECO:0000256" key="1">
    <source>
        <dbReference type="SAM" id="SignalP"/>
    </source>
</evidence>
<evidence type="ECO:0000259" key="2">
    <source>
        <dbReference type="Pfam" id="PF16158"/>
    </source>
</evidence>
<accession>A0A0P6X7D8</accession>